<protein>
    <submittedName>
        <fullName evidence="2">Uncharacterized protein</fullName>
    </submittedName>
</protein>
<keyword evidence="1" id="KW-0472">Membrane</keyword>
<proteinExistence type="predicted"/>
<sequence>MRSFLIVGFAAWFLGAFTSSYSSIRLLGMSSPAEALASVFFVFVLCLLFFGRFSAFSMFFAGLISGPVFQQNIALGFVSLFAFLLAGFAGTFAGFKLFDDFHGNDNFYSRGNLKQLGLYLAIALILAFIPALFQQQLPSLSAQEVPLKIKELMVGV</sequence>
<keyword evidence="1" id="KW-1133">Transmembrane helix</keyword>
<evidence type="ECO:0000256" key="1">
    <source>
        <dbReference type="SAM" id="Phobius"/>
    </source>
</evidence>
<evidence type="ECO:0000313" key="2">
    <source>
        <dbReference type="EMBL" id="HIH21635.1"/>
    </source>
</evidence>
<feature type="transmembrane region" description="Helical" evidence="1">
    <location>
        <begin position="36"/>
        <end position="61"/>
    </location>
</feature>
<evidence type="ECO:0000313" key="3">
    <source>
        <dbReference type="Proteomes" id="UP000590964"/>
    </source>
</evidence>
<feature type="transmembrane region" description="Helical" evidence="1">
    <location>
        <begin position="73"/>
        <end position="95"/>
    </location>
</feature>
<dbReference type="AlphaFoldDB" id="A0A7J4JZD5"/>
<gene>
    <name evidence="2" type="ORF">HA222_03190</name>
</gene>
<feature type="transmembrane region" description="Helical" evidence="1">
    <location>
        <begin position="115"/>
        <end position="133"/>
    </location>
</feature>
<accession>A0A7J4JZD5</accession>
<dbReference type="Proteomes" id="UP000590964">
    <property type="component" value="Unassembled WGS sequence"/>
</dbReference>
<comment type="caution">
    <text evidence="2">The sequence shown here is derived from an EMBL/GenBank/DDBJ whole genome shotgun (WGS) entry which is preliminary data.</text>
</comment>
<organism evidence="2 3">
    <name type="scientific">Candidatus Iainarchaeum sp</name>
    <dbReference type="NCBI Taxonomy" id="3101447"/>
    <lineage>
        <taxon>Archaea</taxon>
        <taxon>Candidatus Iainarchaeota</taxon>
        <taxon>Candidatus Iainarchaeia</taxon>
        <taxon>Candidatus Iainarchaeales</taxon>
        <taxon>Candidatus Iainarchaeaceae</taxon>
        <taxon>Candidatus Iainarchaeum</taxon>
    </lineage>
</organism>
<name>A0A7J4JZD5_9ARCH</name>
<reference evidence="3" key="1">
    <citation type="journal article" date="2020" name="bioRxiv">
        <title>A rank-normalized archaeal taxonomy based on genome phylogeny resolves widespread incomplete and uneven classifications.</title>
        <authorList>
            <person name="Rinke C."/>
            <person name="Chuvochina M."/>
            <person name="Mussig A.J."/>
            <person name="Chaumeil P.-A."/>
            <person name="Waite D.W."/>
            <person name="Whitman W.B."/>
            <person name="Parks D.H."/>
            <person name="Hugenholtz P."/>
        </authorList>
    </citation>
    <scope>NUCLEOTIDE SEQUENCE [LARGE SCALE GENOMIC DNA]</scope>
</reference>
<dbReference type="EMBL" id="DUFW01000051">
    <property type="protein sequence ID" value="HIH21635.1"/>
    <property type="molecule type" value="Genomic_DNA"/>
</dbReference>
<keyword evidence="1" id="KW-0812">Transmembrane</keyword>